<gene>
    <name evidence="3" type="ORF">SEVIR_5G347250v2</name>
</gene>
<evidence type="ECO:0008006" key="5">
    <source>
        <dbReference type="Google" id="ProtNLM"/>
    </source>
</evidence>
<protein>
    <recommendedName>
        <fullName evidence="5">Secreted protein</fullName>
    </recommendedName>
</protein>
<evidence type="ECO:0000313" key="4">
    <source>
        <dbReference type="Proteomes" id="UP000298652"/>
    </source>
</evidence>
<dbReference type="Proteomes" id="UP000298652">
    <property type="component" value="Chromosome 5"/>
</dbReference>
<evidence type="ECO:0000256" key="1">
    <source>
        <dbReference type="SAM" id="MobiDB-lite"/>
    </source>
</evidence>
<feature type="chain" id="PRO_5020388879" description="Secreted protein" evidence="2">
    <location>
        <begin position="22"/>
        <end position="64"/>
    </location>
</feature>
<accession>A0A4U6URJ9</accession>
<name>A0A4U6URJ9_SETVI</name>
<sequence>MHLGTSYSALISCFLISSTVGSSTEFLIWCSSPLPTDLLRPTGRSPWTQPSPGSSRGVGHRSRS</sequence>
<evidence type="ECO:0000256" key="2">
    <source>
        <dbReference type="SAM" id="SignalP"/>
    </source>
</evidence>
<organism evidence="3 4">
    <name type="scientific">Setaria viridis</name>
    <name type="common">Green bristlegrass</name>
    <name type="synonym">Setaria italica subsp. viridis</name>
    <dbReference type="NCBI Taxonomy" id="4556"/>
    <lineage>
        <taxon>Eukaryota</taxon>
        <taxon>Viridiplantae</taxon>
        <taxon>Streptophyta</taxon>
        <taxon>Embryophyta</taxon>
        <taxon>Tracheophyta</taxon>
        <taxon>Spermatophyta</taxon>
        <taxon>Magnoliopsida</taxon>
        <taxon>Liliopsida</taxon>
        <taxon>Poales</taxon>
        <taxon>Poaceae</taxon>
        <taxon>PACMAD clade</taxon>
        <taxon>Panicoideae</taxon>
        <taxon>Panicodae</taxon>
        <taxon>Paniceae</taxon>
        <taxon>Cenchrinae</taxon>
        <taxon>Setaria</taxon>
    </lineage>
</organism>
<proteinExistence type="predicted"/>
<evidence type="ECO:0000313" key="3">
    <source>
        <dbReference type="EMBL" id="TKW17153.1"/>
    </source>
</evidence>
<keyword evidence="2" id="KW-0732">Signal</keyword>
<feature type="signal peptide" evidence="2">
    <location>
        <begin position="1"/>
        <end position="21"/>
    </location>
</feature>
<dbReference type="Gramene" id="TKW17153">
    <property type="protein sequence ID" value="TKW17153"/>
    <property type="gene ID" value="SEVIR_5G347250v2"/>
</dbReference>
<reference evidence="3" key="1">
    <citation type="submission" date="2019-03" db="EMBL/GenBank/DDBJ databases">
        <title>WGS assembly of Setaria viridis.</title>
        <authorList>
            <person name="Huang P."/>
            <person name="Jenkins J."/>
            <person name="Grimwood J."/>
            <person name="Barry K."/>
            <person name="Healey A."/>
            <person name="Mamidi S."/>
            <person name="Sreedasyam A."/>
            <person name="Shu S."/>
            <person name="Feldman M."/>
            <person name="Wu J."/>
            <person name="Yu Y."/>
            <person name="Chen C."/>
            <person name="Johnson J."/>
            <person name="Rokhsar D."/>
            <person name="Baxter I."/>
            <person name="Schmutz J."/>
            <person name="Brutnell T."/>
            <person name="Kellogg E."/>
        </authorList>
    </citation>
    <scope>NUCLEOTIDE SEQUENCE [LARGE SCALE GENOMIC DNA]</scope>
</reference>
<dbReference type="EMBL" id="CM016556">
    <property type="protein sequence ID" value="TKW17153.1"/>
    <property type="molecule type" value="Genomic_DNA"/>
</dbReference>
<dbReference type="AlphaFoldDB" id="A0A4U6URJ9"/>
<keyword evidence="4" id="KW-1185">Reference proteome</keyword>
<feature type="region of interest" description="Disordered" evidence="1">
    <location>
        <begin position="40"/>
        <end position="64"/>
    </location>
</feature>